<dbReference type="Proteomes" id="UP000030653">
    <property type="component" value="Unassembled WGS sequence"/>
</dbReference>
<dbReference type="HOGENOM" id="CLU_1906667_0_0_1"/>
<dbReference type="GeneID" id="63682648"/>
<dbReference type="GO" id="GO:0006508">
    <property type="term" value="P:proteolysis"/>
    <property type="evidence" value="ECO:0007669"/>
    <property type="project" value="InterPro"/>
</dbReference>
<protein>
    <recommendedName>
        <fullName evidence="1">Peptidase S9 prolyl oligopeptidase catalytic domain-containing protein</fullName>
    </recommendedName>
</protein>
<proteinExistence type="predicted"/>
<reference evidence="2 3" key="1">
    <citation type="journal article" date="2012" name="Science">
        <title>The Paleozoic origin of enzymatic lignin decomposition reconstructed from 31 fungal genomes.</title>
        <authorList>
            <person name="Floudas D."/>
            <person name="Binder M."/>
            <person name="Riley R."/>
            <person name="Barry K."/>
            <person name="Blanchette R.A."/>
            <person name="Henrissat B."/>
            <person name="Martinez A.T."/>
            <person name="Otillar R."/>
            <person name="Spatafora J.W."/>
            <person name="Yadav J.S."/>
            <person name="Aerts A."/>
            <person name="Benoit I."/>
            <person name="Boyd A."/>
            <person name="Carlson A."/>
            <person name="Copeland A."/>
            <person name="Coutinho P.M."/>
            <person name="de Vries R.P."/>
            <person name="Ferreira P."/>
            <person name="Findley K."/>
            <person name="Foster B."/>
            <person name="Gaskell J."/>
            <person name="Glotzer D."/>
            <person name="Gorecki P."/>
            <person name="Heitman J."/>
            <person name="Hesse C."/>
            <person name="Hori C."/>
            <person name="Igarashi K."/>
            <person name="Jurgens J.A."/>
            <person name="Kallen N."/>
            <person name="Kersten P."/>
            <person name="Kohler A."/>
            <person name="Kuees U."/>
            <person name="Kumar T.K.A."/>
            <person name="Kuo A."/>
            <person name="LaButti K."/>
            <person name="Larrondo L.F."/>
            <person name="Lindquist E."/>
            <person name="Ling A."/>
            <person name="Lombard V."/>
            <person name="Lucas S."/>
            <person name="Lundell T."/>
            <person name="Martin R."/>
            <person name="McLaughlin D.J."/>
            <person name="Morgenstern I."/>
            <person name="Morin E."/>
            <person name="Murat C."/>
            <person name="Nagy L.G."/>
            <person name="Nolan M."/>
            <person name="Ohm R.A."/>
            <person name="Patyshakuliyeva A."/>
            <person name="Rokas A."/>
            <person name="Ruiz-Duenas F.J."/>
            <person name="Sabat G."/>
            <person name="Salamov A."/>
            <person name="Samejima M."/>
            <person name="Schmutz J."/>
            <person name="Slot J.C."/>
            <person name="St John F."/>
            <person name="Stenlid J."/>
            <person name="Sun H."/>
            <person name="Sun S."/>
            <person name="Syed K."/>
            <person name="Tsang A."/>
            <person name="Wiebenga A."/>
            <person name="Young D."/>
            <person name="Pisabarro A."/>
            <person name="Eastwood D.C."/>
            <person name="Martin F."/>
            <person name="Cullen D."/>
            <person name="Grigoriev I.V."/>
            <person name="Hibbett D.S."/>
        </authorList>
    </citation>
    <scope>NUCLEOTIDE SEQUENCE [LARGE SCALE GENOMIC DNA]</scope>
    <source>
        <strain evidence="2 3">DJM-731 SS1</strain>
    </source>
</reference>
<accession>M5FTN1</accession>
<dbReference type="AlphaFoldDB" id="M5FTN1"/>
<dbReference type="SUPFAM" id="SSF53474">
    <property type="entry name" value="alpha/beta-Hydrolases"/>
    <property type="match status" value="1"/>
</dbReference>
<organism evidence="2 3">
    <name type="scientific">Dacryopinax primogenitus (strain DJM 731)</name>
    <name type="common">Brown rot fungus</name>
    <dbReference type="NCBI Taxonomy" id="1858805"/>
    <lineage>
        <taxon>Eukaryota</taxon>
        <taxon>Fungi</taxon>
        <taxon>Dikarya</taxon>
        <taxon>Basidiomycota</taxon>
        <taxon>Agaricomycotina</taxon>
        <taxon>Dacrymycetes</taxon>
        <taxon>Dacrymycetales</taxon>
        <taxon>Dacrymycetaceae</taxon>
        <taxon>Dacryopinax</taxon>
    </lineage>
</organism>
<dbReference type="Pfam" id="PF00326">
    <property type="entry name" value="Peptidase_S9"/>
    <property type="match status" value="1"/>
</dbReference>
<dbReference type="InterPro" id="IPR029058">
    <property type="entry name" value="AB_hydrolase_fold"/>
</dbReference>
<dbReference type="EMBL" id="JH795872">
    <property type="protein sequence ID" value="EJT98769.1"/>
    <property type="molecule type" value="Genomic_DNA"/>
</dbReference>
<dbReference type="InterPro" id="IPR001375">
    <property type="entry name" value="Peptidase_S9_cat"/>
</dbReference>
<dbReference type="OrthoDB" id="408631at2759"/>
<sequence>MSVHHDPNSPLLSEIFEPRIPGKPFARNNRMNFYTYMVQEGNLAQLLFAKAPGVDPKEYAVAALVHKGMPPTFITHGDADQHVGLEQAHEVVNAMKKEGVDFYFEELPGLPHGYDGKEEVEMKKMYECLLKHL</sequence>
<dbReference type="RefSeq" id="XP_040625667.1">
    <property type="nucleotide sequence ID" value="XM_040767586.1"/>
</dbReference>
<dbReference type="STRING" id="1858805.M5FTN1"/>
<keyword evidence="3" id="KW-1185">Reference proteome</keyword>
<dbReference type="Gene3D" id="3.40.50.1820">
    <property type="entry name" value="alpha/beta hydrolase"/>
    <property type="match status" value="1"/>
</dbReference>
<evidence type="ECO:0000313" key="3">
    <source>
        <dbReference type="Proteomes" id="UP000030653"/>
    </source>
</evidence>
<feature type="domain" description="Peptidase S9 prolyl oligopeptidase catalytic" evidence="1">
    <location>
        <begin position="65"/>
        <end position="129"/>
    </location>
</feature>
<evidence type="ECO:0000313" key="2">
    <source>
        <dbReference type="EMBL" id="EJT98769.1"/>
    </source>
</evidence>
<dbReference type="GO" id="GO:0008236">
    <property type="term" value="F:serine-type peptidase activity"/>
    <property type="evidence" value="ECO:0007669"/>
    <property type="project" value="InterPro"/>
</dbReference>
<evidence type="ECO:0000259" key="1">
    <source>
        <dbReference type="Pfam" id="PF00326"/>
    </source>
</evidence>
<name>M5FTN1_DACPD</name>
<gene>
    <name evidence="2" type="ORF">DACRYDRAFT_101791</name>
</gene>